<comment type="caution">
    <text evidence="2">The sequence shown here is derived from an EMBL/GenBank/DDBJ whole genome shotgun (WGS) entry which is preliminary data.</text>
</comment>
<evidence type="ECO:0000256" key="1">
    <source>
        <dbReference type="SAM" id="MobiDB-lite"/>
    </source>
</evidence>
<dbReference type="Proteomes" id="UP000479710">
    <property type="component" value="Unassembled WGS sequence"/>
</dbReference>
<dbReference type="EMBL" id="SPHZ02000005">
    <property type="protein sequence ID" value="KAF0920795.1"/>
    <property type="molecule type" value="Genomic_DNA"/>
</dbReference>
<gene>
    <name evidence="2" type="ORF">E2562_037212</name>
</gene>
<accession>A0A6G1E6R2</accession>
<protein>
    <submittedName>
        <fullName evidence="2">Uncharacterized protein</fullName>
    </submittedName>
</protein>
<organism evidence="2 3">
    <name type="scientific">Oryza meyeriana var. granulata</name>
    <dbReference type="NCBI Taxonomy" id="110450"/>
    <lineage>
        <taxon>Eukaryota</taxon>
        <taxon>Viridiplantae</taxon>
        <taxon>Streptophyta</taxon>
        <taxon>Embryophyta</taxon>
        <taxon>Tracheophyta</taxon>
        <taxon>Spermatophyta</taxon>
        <taxon>Magnoliopsida</taxon>
        <taxon>Liliopsida</taxon>
        <taxon>Poales</taxon>
        <taxon>Poaceae</taxon>
        <taxon>BOP clade</taxon>
        <taxon>Oryzoideae</taxon>
        <taxon>Oryzeae</taxon>
        <taxon>Oryzinae</taxon>
        <taxon>Oryza</taxon>
        <taxon>Oryza meyeriana</taxon>
    </lineage>
</organism>
<reference evidence="2 3" key="1">
    <citation type="submission" date="2019-11" db="EMBL/GenBank/DDBJ databases">
        <title>Whole genome sequence of Oryza granulata.</title>
        <authorList>
            <person name="Li W."/>
        </authorList>
    </citation>
    <scope>NUCLEOTIDE SEQUENCE [LARGE SCALE GENOMIC DNA]</scope>
    <source>
        <strain evidence="3">cv. Menghai</strain>
        <tissue evidence="2">Leaf</tissue>
    </source>
</reference>
<feature type="compositionally biased region" description="Polar residues" evidence="1">
    <location>
        <begin position="55"/>
        <end position="64"/>
    </location>
</feature>
<evidence type="ECO:0000313" key="2">
    <source>
        <dbReference type="EMBL" id="KAF0920795.1"/>
    </source>
</evidence>
<feature type="region of interest" description="Disordered" evidence="1">
    <location>
        <begin position="55"/>
        <end position="76"/>
    </location>
</feature>
<keyword evidence="3" id="KW-1185">Reference proteome</keyword>
<sequence length="158" mass="16918">MDVVKAPGRLRASGGAVKEPWWLLVQLEGGRALDSITPSGAVLIVNRSTAWRDGSSVSKANNAKSGDSSGIRQGGSGRIKRHLGCSVTRVDRVSSMTLGCILGSATTALRHCLVLMPRVPTFDGRGRQRWVGKESQQSEHAALRSRLSSIWESGPPCR</sequence>
<proteinExistence type="predicted"/>
<name>A0A6G1E6R2_9ORYZ</name>
<evidence type="ECO:0000313" key="3">
    <source>
        <dbReference type="Proteomes" id="UP000479710"/>
    </source>
</evidence>
<dbReference type="AlphaFoldDB" id="A0A6G1E6R2"/>